<name>A0A0G4E5F7_PSEFS</name>
<feature type="transmembrane region" description="Helical" evidence="1">
    <location>
        <begin position="36"/>
        <end position="52"/>
    </location>
</feature>
<reference evidence="2" key="2">
    <citation type="submission" date="2015-06" db="EMBL/GenBank/DDBJ databases">
        <title>Environmentally co-occuring mercury resistance plasmids are genetically and phenotypically diverse and confer variable context-dependent fitness effects.</title>
        <authorList>
            <person name="Hall J.P.J."/>
            <person name="Harrison E."/>
            <person name="Lilley A.K."/>
            <person name="Paterson S."/>
            <person name="Spiers A.J."/>
            <person name="Brockhurst M.A."/>
        </authorList>
    </citation>
    <scope>NUCLEOTIDE SEQUENCE [LARGE SCALE GENOMIC DNA]</scope>
    <source>
        <strain evidence="2">SBW25</strain>
        <plasmid evidence="2">pQBR57</plasmid>
    </source>
</reference>
<keyword evidence="1" id="KW-0812">Transmembrane</keyword>
<organism evidence="2">
    <name type="scientific">Pseudomonas fluorescens (strain SBW25)</name>
    <dbReference type="NCBI Taxonomy" id="216595"/>
    <lineage>
        <taxon>Bacteria</taxon>
        <taxon>Pseudomonadati</taxon>
        <taxon>Pseudomonadota</taxon>
        <taxon>Gammaproteobacteria</taxon>
        <taxon>Pseudomonadales</taxon>
        <taxon>Pseudomonadaceae</taxon>
        <taxon>Pseudomonas</taxon>
    </lineage>
</organism>
<dbReference type="AlphaFoldDB" id="A0A0G4E5F7"/>
<proteinExistence type="predicted"/>
<evidence type="ECO:0000256" key="1">
    <source>
        <dbReference type="SAM" id="Phobius"/>
    </source>
</evidence>
<keyword evidence="1" id="KW-1133">Transmembrane helix</keyword>
<reference evidence="2" key="1">
    <citation type="submission" date="2014-12" db="EMBL/GenBank/DDBJ databases">
        <authorList>
            <person name="Hall J."/>
        </authorList>
    </citation>
    <scope>NUCLEOTIDE SEQUENCE [LARGE SCALE GENOMIC DNA]</scope>
    <source>
        <strain evidence="2">SBW25</strain>
        <plasmid evidence="2">pQBR57</plasmid>
    </source>
</reference>
<keyword evidence="2" id="KW-0614">Plasmid</keyword>
<evidence type="ECO:0000313" key="2">
    <source>
        <dbReference type="EMBL" id="CEK42253.1"/>
    </source>
</evidence>
<dbReference type="EMBL" id="LN713926">
    <property type="protein sequence ID" value="CEK42253.1"/>
    <property type="molecule type" value="Genomic_DNA"/>
</dbReference>
<protein>
    <submittedName>
        <fullName evidence="2">Uncharacterized protein</fullName>
    </submittedName>
</protein>
<keyword evidence="1" id="KW-0472">Membrane</keyword>
<geneLocation type="plasmid" evidence="2">
    <name>pQBR57</name>
</geneLocation>
<gene>
    <name evidence="2" type="ORF">PQBR57_0300</name>
</gene>
<accession>A0A0G4E5F7</accession>
<sequence length="66" mass="7300">MNPLPTCAYTFFASMGMILAIDWHDGGRASVATWEWIGLAVGIAAVIAAHVVERHHQRRRLGTVLR</sequence>